<dbReference type="EMBL" id="LZIN01000075">
    <property type="protein sequence ID" value="OBG03090.1"/>
    <property type="molecule type" value="Genomic_DNA"/>
</dbReference>
<dbReference type="InterPro" id="IPR056362">
    <property type="entry name" value="AtuA-like_ferredoxin_dom"/>
</dbReference>
<proteinExistence type="predicted"/>
<comment type="caution">
    <text evidence="3">The sequence shown here is derived from an EMBL/GenBank/DDBJ whole genome shotgun (WGS) entry which is preliminary data.</text>
</comment>
<dbReference type="PANTHER" id="PTHR47585">
    <property type="match status" value="1"/>
</dbReference>
<feature type="domain" description="Acyclic terpene utilisation N-terminal" evidence="1">
    <location>
        <begin position="10"/>
        <end position="445"/>
    </location>
</feature>
<reference evidence="4" key="1">
    <citation type="submission" date="2016-06" db="EMBL/GenBank/DDBJ databases">
        <authorList>
            <person name="Sutton G."/>
            <person name="Brinkac L."/>
            <person name="Sanka R."/>
            <person name="Adams M."/>
            <person name="Lau E."/>
            <person name="Mehaffy C."/>
            <person name="Tameris M."/>
            <person name="Hatherill M."/>
            <person name="Hanekom W."/>
            <person name="Mahomed H."/>
            <person name="Mcshane H."/>
        </authorList>
    </citation>
    <scope>NUCLEOTIDE SEQUENCE [LARGE SCALE GENOMIC DNA]</scope>
    <source>
        <strain evidence="4">852014-51077_SCH5608930-a</strain>
    </source>
</reference>
<name>A0A1A2EG95_MYCSD</name>
<evidence type="ECO:0008006" key="5">
    <source>
        <dbReference type="Google" id="ProtNLM"/>
    </source>
</evidence>
<gene>
    <name evidence="3" type="ORF">A5771_14250</name>
</gene>
<evidence type="ECO:0000313" key="4">
    <source>
        <dbReference type="Proteomes" id="UP000093985"/>
    </source>
</evidence>
<dbReference type="Proteomes" id="UP000093985">
    <property type="component" value="Unassembled WGS sequence"/>
</dbReference>
<dbReference type="Pfam" id="PF23544">
    <property type="entry name" value="AtuA_ferredoxin"/>
    <property type="match status" value="1"/>
</dbReference>
<evidence type="ECO:0000259" key="1">
    <source>
        <dbReference type="Pfam" id="PF07287"/>
    </source>
</evidence>
<dbReference type="AlphaFoldDB" id="A0A1A2EG95"/>
<protein>
    <recommendedName>
        <fullName evidence="5">Exopolyphosphatase</fullName>
    </recommendedName>
</protein>
<dbReference type="OrthoDB" id="3959640at2"/>
<dbReference type="Pfam" id="PF07287">
    <property type="entry name" value="AtuA"/>
    <property type="match status" value="1"/>
</dbReference>
<sequence length="596" mass="62493">MSSAKADRPVRIANCSGFFGDRLAAAAQLLNSGEPIDVLTGDWLAELTMSILAKNRGRGRAGYAGTFIAQMNQVLGTCLQRGIKVVSNAGGIDPQGCADQVRAVAGRLGMPISVAVVDGDDLTDRIDELRSAGELLRHLDTRDPWRGDTGDVVAANAYLGGHAITAGLAAGADVVITGRVADAAVVTGAAAWWHGWSPDDVDALAGATVAGHAIECGTQVTGGNLAFFTEVADLTEPGFPIAEIAHNGSSVITKAANTGGTVSVDSVSAQLLYEIAGPRYPVPDVVARFDSVRLHQLGRDRVQISTVRGEPAPSHAKALLTFPGGYRNAMTLAITGTGRRAKAELGERAVWAQIPGGRERFAESLVEVVGASLDSEAPDDQSYLRISVADPDADAVGREFSSAVVATALGSYPGLYLTTPPGAASEFMVGWPTLIDVARLDPRAQLDGKTLTVAKPVTVAPLIADTPRTPCATDIADTELVEITIGDYLGARSGDKGGNANLGLWVREKRLLPLLDHLTDPVRLPQMFKEFGRHQIRVFPLPNLLAVNIVVVGLLGNGVAASLREDPQAKSLGERFRAARTSVPAALLPDLTHMEN</sequence>
<organism evidence="3 4">
    <name type="scientific">Mycolicibacter sinensis (strain JDM601)</name>
    <name type="common">Mycobacterium sinense</name>
    <dbReference type="NCBI Taxonomy" id="875328"/>
    <lineage>
        <taxon>Bacteria</taxon>
        <taxon>Bacillati</taxon>
        <taxon>Actinomycetota</taxon>
        <taxon>Actinomycetes</taxon>
        <taxon>Mycobacteriales</taxon>
        <taxon>Mycobacteriaceae</taxon>
        <taxon>Mycolicibacter</taxon>
    </lineage>
</organism>
<dbReference type="InterPro" id="IPR010839">
    <property type="entry name" value="AtuA_N"/>
</dbReference>
<dbReference type="RefSeq" id="WP_064856127.1">
    <property type="nucleotide sequence ID" value="NZ_LZIM01000053.1"/>
</dbReference>
<feature type="domain" description="AtuA-like ferredoxin-fold" evidence="2">
    <location>
        <begin position="491"/>
        <end position="575"/>
    </location>
</feature>
<dbReference type="PANTHER" id="PTHR47585:SF1">
    <property type="entry name" value="DUF1446 DOMAIN-CONTAINING PROTEIN"/>
    <property type="match status" value="1"/>
</dbReference>
<evidence type="ECO:0000313" key="3">
    <source>
        <dbReference type="EMBL" id="OBG03090.1"/>
    </source>
</evidence>
<accession>A0A1A2EG95</accession>
<evidence type="ECO:0000259" key="2">
    <source>
        <dbReference type="Pfam" id="PF23544"/>
    </source>
</evidence>